<dbReference type="AlphaFoldDB" id="A0A8J2P7C8"/>
<reference evidence="1" key="1">
    <citation type="submission" date="2021-06" db="EMBL/GenBank/DDBJ databases">
        <authorList>
            <person name="Hodson N. C."/>
            <person name="Mongue J. A."/>
            <person name="Jaron S. K."/>
        </authorList>
    </citation>
    <scope>NUCLEOTIDE SEQUENCE</scope>
</reference>
<evidence type="ECO:0000313" key="2">
    <source>
        <dbReference type="Proteomes" id="UP000708208"/>
    </source>
</evidence>
<protein>
    <submittedName>
        <fullName evidence="1">Uncharacterized protein</fullName>
    </submittedName>
</protein>
<dbReference type="Proteomes" id="UP000708208">
    <property type="component" value="Unassembled WGS sequence"/>
</dbReference>
<dbReference type="EMBL" id="CAJVCH010394156">
    <property type="protein sequence ID" value="CAG7817436.1"/>
    <property type="molecule type" value="Genomic_DNA"/>
</dbReference>
<sequence length="101" mass="11846">MLHISNCETNCNLQLATPTIKLQRLQSTHYTAFRSIGFSTHTLQRRVFCLCIYKGFIRQCTYPLKLKRPKLTTLTLLTSRRVFQKYNIISEIPNCHRKTAL</sequence>
<keyword evidence="2" id="KW-1185">Reference proteome</keyword>
<gene>
    <name evidence="1" type="ORF">AFUS01_LOCUS28008</name>
</gene>
<comment type="caution">
    <text evidence="1">The sequence shown here is derived from an EMBL/GenBank/DDBJ whole genome shotgun (WGS) entry which is preliminary data.</text>
</comment>
<organism evidence="1 2">
    <name type="scientific">Allacma fusca</name>
    <dbReference type="NCBI Taxonomy" id="39272"/>
    <lineage>
        <taxon>Eukaryota</taxon>
        <taxon>Metazoa</taxon>
        <taxon>Ecdysozoa</taxon>
        <taxon>Arthropoda</taxon>
        <taxon>Hexapoda</taxon>
        <taxon>Collembola</taxon>
        <taxon>Symphypleona</taxon>
        <taxon>Sminthuridae</taxon>
        <taxon>Allacma</taxon>
    </lineage>
</organism>
<accession>A0A8J2P7C8</accession>
<proteinExistence type="predicted"/>
<evidence type="ECO:0000313" key="1">
    <source>
        <dbReference type="EMBL" id="CAG7817436.1"/>
    </source>
</evidence>
<name>A0A8J2P7C8_9HEXA</name>